<dbReference type="EMBL" id="AZHX01000865">
    <property type="protein sequence ID" value="ETX05787.1"/>
    <property type="molecule type" value="Genomic_DNA"/>
</dbReference>
<dbReference type="Proteomes" id="UP000019140">
    <property type="component" value="Unassembled WGS sequence"/>
</dbReference>
<organism evidence="1 2">
    <name type="scientific">Candidatus Entotheonella gemina</name>
    <dbReference type="NCBI Taxonomy" id="1429439"/>
    <lineage>
        <taxon>Bacteria</taxon>
        <taxon>Pseudomonadati</taxon>
        <taxon>Nitrospinota/Tectimicrobiota group</taxon>
        <taxon>Candidatus Tectimicrobiota</taxon>
        <taxon>Candidatus Entotheonellia</taxon>
        <taxon>Candidatus Entotheonellales</taxon>
        <taxon>Candidatus Entotheonellaceae</taxon>
        <taxon>Candidatus Entotheonella</taxon>
    </lineage>
</organism>
<accession>W4M844</accession>
<sequence length="57" mass="6713">PVYRIVVRPERQTVTAYGRPMPLQPGMQLEADVIIDRRRLIEWVFDPLYTLTGKWNG</sequence>
<evidence type="ECO:0000313" key="1">
    <source>
        <dbReference type="EMBL" id="ETX05787.1"/>
    </source>
</evidence>
<name>W4M844_9BACT</name>
<gene>
    <name evidence="1" type="ORF">ETSY2_20910</name>
</gene>
<feature type="non-terminal residue" evidence="1">
    <location>
        <position position="1"/>
    </location>
</feature>
<comment type="caution">
    <text evidence="1">The sequence shown here is derived from an EMBL/GenBank/DDBJ whole genome shotgun (WGS) entry which is preliminary data.</text>
</comment>
<dbReference type="AlphaFoldDB" id="W4M844"/>
<dbReference type="HOGENOM" id="CLU_2826667_0_0_7"/>
<evidence type="ECO:0008006" key="3">
    <source>
        <dbReference type="Google" id="ProtNLM"/>
    </source>
</evidence>
<reference evidence="1 2" key="1">
    <citation type="journal article" date="2014" name="Nature">
        <title>An environmental bacterial taxon with a large and distinct metabolic repertoire.</title>
        <authorList>
            <person name="Wilson M.C."/>
            <person name="Mori T."/>
            <person name="Ruckert C."/>
            <person name="Uria A.R."/>
            <person name="Helf M.J."/>
            <person name="Takada K."/>
            <person name="Gernert C."/>
            <person name="Steffens U.A."/>
            <person name="Heycke N."/>
            <person name="Schmitt S."/>
            <person name="Rinke C."/>
            <person name="Helfrich E.J."/>
            <person name="Brachmann A.O."/>
            <person name="Gurgui C."/>
            <person name="Wakimoto T."/>
            <person name="Kracht M."/>
            <person name="Crusemann M."/>
            <person name="Hentschel U."/>
            <person name="Abe I."/>
            <person name="Matsunaga S."/>
            <person name="Kalinowski J."/>
            <person name="Takeyama H."/>
            <person name="Piel J."/>
        </authorList>
    </citation>
    <scope>NUCLEOTIDE SEQUENCE [LARGE SCALE GENOMIC DNA]</scope>
    <source>
        <strain evidence="2">TSY2</strain>
    </source>
</reference>
<evidence type="ECO:0000313" key="2">
    <source>
        <dbReference type="Proteomes" id="UP000019140"/>
    </source>
</evidence>
<keyword evidence="2" id="KW-1185">Reference proteome</keyword>
<proteinExistence type="predicted"/>
<protein>
    <recommendedName>
        <fullName evidence="3">Cation efflux system protein CusB domain-containing protein</fullName>
    </recommendedName>
</protein>